<feature type="compositionally biased region" description="Pro residues" evidence="1">
    <location>
        <begin position="1"/>
        <end position="41"/>
    </location>
</feature>
<dbReference type="AlphaFoldDB" id="A0A4C1U4Y9"/>
<dbReference type="Proteomes" id="UP000299102">
    <property type="component" value="Unassembled WGS sequence"/>
</dbReference>
<evidence type="ECO:0000313" key="3">
    <source>
        <dbReference type="EMBL" id="GBP21412.1"/>
    </source>
</evidence>
<dbReference type="OrthoDB" id="5599753at2759"/>
<dbReference type="Pfam" id="PF10601">
    <property type="entry name" value="zf-LITAF-like"/>
    <property type="match status" value="1"/>
</dbReference>
<dbReference type="EMBL" id="BGZK01000128">
    <property type="protein sequence ID" value="GBP21412.1"/>
    <property type="molecule type" value="Genomic_DNA"/>
</dbReference>
<evidence type="ECO:0000313" key="4">
    <source>
        <dbReference type="Proteomes" id="UP000299102"/>
    </source>
</evidence>
<feature type="region of interest" description="Disordered" evidence="1">
    <location>
        <begin position="1"/>
        <end position="51"/>
    </location>
</feature>
<sequence>MGLPPPYQETAANPPPPPSYFGNAPPPPPGLVVPPTAPAPPRTAVVGPQKMGPGPTGAVCPACNKQIVTRVDYASNTRTHIASAALCVLAGCKIRSVRQLTPSKTPSLPWRTAWTRCRGEGRLYWEHASREPFQTPWASTCSVHHVHVYHFEITDI</sequence>
<feature type="domain" description="LITAF" evidence="2">
    <location>
        <begin position="54"/>
        <end position="91"/>
    </location>
</feature>
<organism evidence="3 4">
    <name type="scientific">Eumeta variegata</name>
    <name type="common">Bagworm moth</name>
    <name type="synonym">Eumeta japonica</name>
    <dbReference type="NCBI Taxonomy" id="151549"/>
    <lineage>
        <taxon>Eukaryota</taxon>
        <taxon>Metazoa</taxon>
        <taxon>Ecdysozoa</taxon>
        <taxon>Arthropoda</taxon>
        <taxon>Hexapoda</taxon>
        <taxon>Insecta</taxon>
        <taxon>Pterygota</taxon>
        <taxon>Neoptera</taxon>
        <taxon>Endopterygota</taxon>
        <taxon>Lepidoptera</taxon>
        <taxon>Glossata</taxon>
        <taxon>Ditrysia</taxon>
        <taxon>Tineoidea</taxon>
        <taxon>Psychidae</taxon>
        <taxon>Oiketicinae</taxon>
        <taxon>Eumeta</taxon>
    </lineage>
</organism>
<dbReference type="InterPro" id="IPR006629">
    <property type="entry name" value="LITAF"/>
</dbReference>
<reference evidence="3 4" key="1">
    <citation type="journal article" date="2019" name="Commun. Biol.">
        <title>The bagworm genome reveals a unique fibroin gene that provides high tensile strength.</title>
        <authorList>
            <person name="Kono N."/>
            <person name="Nakamura H."/>
            <person name="Ohtoshi R."/>
            <person name="Tomita M."/>
            <person name="Numata K."/>
            <person name="Arakawa K."/>
        </authorList>
    </citation>
    <scope>NUCLEOTIDE SEQUENCE [LARGE SCALE GENOMIC DNA]</scope>
</reference>
<name>A0A4C1U4Y9_EUMVA</name>
<keyword evidence="4" id="KW-1185">Reference proteome</keyword>
<evidence type="ECO:0000259" key="2">
    <source>
        <dbReference type="Pfam" id="PF10601"/>
    </source>
</evidence>
<protein>
    <recommendedName>
        <fullName evidence="2">LITAF domain-containing protein</fullName>
    </recommendedName>
</protein>
<accession>A0A4C1U4Y9</accession>
<comment type="caution">
    <text evidence="3">The sequence shown here is derived from an EMBL/GenBank/DDBJ whole genome shotgun (WGS) entry which is preliminary data.</text>
</comment>
<proteinExistence type="predicted"/>
<evidence type="ECO:0000256" key="1">
    <source>
        <dbReference type="SAM" id="MobiDB-lite"/>
    </source>
</evidence>
<gene>
    <name evidence="3" type="ORF">EVAR_12013_1</name>
</gene>